<evidence type="ECO:0000256" key="2">
    <source>
        <dbReference type="ARBA" id="ARBA00023136"/>
    </source>
</evidence>
<reference evidence="7 8" key="1">
    <citation type="journal article" date="2012" name="J. Bacteriol.">
        <title>Complete Genome Sequence of Burkholderia phenoliruptrix BR3459a (CLA1), a Heat-Tolerant, Nitrogen-Fixing Symbiont of Mimosa flocculosa.</title>
        <authorList>
            <person name="de Oliveira Cunha C."/>
            <person name="Goda Zuleta L.F."/>
            <person name="Paula de Almeida L.G."/>
            <person name="Prioli Ciapina L."/>
            <person name="Lustrino Borges W."/>
            <person name="Pitard R.M."/>
            <person name="Baldani J.I."/>
            <person name="Straliotto R."/>
            <person name="de Faria S.M."/>
            <person name="Hungria M."/>
            <person name="Sousa Cavada B."/>
            <person name="Mercante F.M."/>
            <person name="Ribeiro de Vasconcelos A.T."/>
        </authorList>
    </citation>
    <scope>NUCLEOTIDE SEQUENCE [LARGE SCALE GENOMIC DNA]</scope>
    <source>
        <strain evidence="7 8">BR3459a</strain>
    </source>
</reference>
<protein>
    <submittedName>
        <fullName evidence="7">OmpA/MotB domain-containing protein</fullName>
    </submittedName>
</protein>
<keyword evidence="2 4" id="KW-0472">Membrane</keyword>
<feature type="signal peptide" evidence="5">
    <location>
        <begin position="1"/>
        <end position="26"/>
    </location>
</feature>
<evidence type="ECO:0000313" key="8">
    <source>
        <dbReference type="Proteomes" id="UP000010105"/>
    </source>
</evidence>
<accession>K0DV05</accession>
<dbReference type="PATRIC" id="fig|1229205.11.peg.5014"/>
<dbReference type="InterPro" id="IPR050330">
    <property type="entry name" value="Bact_OuterMem_StrucFunc"/>
</dbReference>
<dbReference type="InterPro" id="IPR006664">
    <property type="entry name" value="OMP_bac"/>
</dbReference>
<dbReference type="PANTHER" id="PTHR30329:SF21">
    <property type="entry name" value="LIPOPROTEIN YIAD-RELATED"/>
    <property type="match status" value="1"/>
</dbReference>
<evidence type="ECO:0000259" key="6">
    <source>
        <dbReference type="PROSITE" id="PS51123"/>
    </source>
</evidence>
<proteinExistence type="predicted"/>
<feature type="domain" description="OmpA-like" evidence="6">
    <location>
        <begin position="119"/>
        <end position="246"/>
    </location>
</feature>
<dbReference type="PROSITE" id="PS51257">
    <property type="entry name" value="PROKAR_LIPOPROTEIN"/>
    <property type="match status" value="1"/>
</dbReference>
<dbReference type="PRINTS" id="PR01021">
    <property type="entry name" value="OMPADOMAIN"/>
</dbReference>
<dbReference type="Gene3D" id="3.30.1330.60">
    <property type="entry name" value="OmpA-like domain"/>
    <property type="match status" value="1"/>
</dbReference>
<dbReference type="EMBL" id="CP003864">
    <property type="protein sequence ID" value="AFT88542.1"/>
    <property type="molecule type" value="Genomic_DNA"/>
</dbReference>
<evidence type="ECO:0000256" key="5">
    <source>
        <dbReference type="SAM" id="SignalP"/>
    </source>
</evidence>
<gene>
    <name evidence="7" type="ORF">BUPH_01089</name>
</gene>
<dbReference type="SUPFAM" id="SSF103088">
    <property type="entry name" value="OmpA-like"/>
    <property type="match status" value="1"/>
</dbReference>
<name>K0DV05_9BURK</name>
<dbReference type="PANTHER" id="PTHR30329">
    <property type="entry name" value="STATOR ELEMENT OF FLAGELLAR MOTOR COMPLEX"/>
    <property type="match status" value="1"/>
</dbReference>
<keyword evidence="3" id="KW-0998">Cell outer membrane</keyword>
<feature type="chain" id="PRO_5003830270" evidence="5">
    <location>
        <begin position="27"/>
        <end position="246"/>
    </location>
</feature>
<dbReference type="Proteomes" id="UP000010105">
    <property type="component" value="Chromosome 2"/>
</dbReference>
<dbReference type="PROSITE" id="PS51123">
    <property type="entry name" value="OMPA_2"/>
    <property type="match status" value="1"/>
</dbReference>
<dbReference type="InterPro" id="IPR006665">
    <property type="entry name" value="OmpA-like"/>
</dbReference>
<comment type="subcellular location">
    <subcellularLocation>
        <location evidence="1">Cell outer membrane</location>
    </subcellularLocation>
</comment>
<dbReference type="eggNOG" id="COG2885">
    <property type="taxonomic scope" value="Bacteria"/>
</dbReference>
<dbReference type="GO" id="GO:0009279">
    <property type="term" value="C:cell outer membrane"/>
    <property type="evidence" value="ECO:0007669"/>
    <property type="project" value="UniProtKB-SubCell"/>
</dbReference>
<evidence type="ECO:0000313" key="7">
    <source>
        <dbReference type="EMBL" id="AFT88542.1"/>
    </source>
</evidence>
<dbReference type="InterPro" id="IPR036737">
    <property type="entry name" value="OmpA-like_sf"/>
</dbReference>
<evidence type="ECO:0000256" key="3">
    <source>
        <dbReference type="ARBA" id="ARBA00023237"/>
    </source>
</evidence>
<dbReference type="Pfam" id="PF00691">
    <property type="entry name" value="OmpA"/>
    <property type="match status" value="1"/>
</dbReference>
<dbReference type="KEGG" id="bpx:BUPH_01089"/>
<dbReference type="HOGENOM" id="CLU_016890_5_1_4"/>
<dbReference type="AlphaFoldDB" id="K0DV05"/>
<keyword evidence="5" id="KW-0732">Signal</keyword>
<dbReference type="STRING" id="1229205.BUPH_01089"/>
<dbReference type="CDD" id="cd07185">
    <property type="entry name" value="OmpA_C-like"/>
    <property type="match status" value="1"/>
</dbReference>
<evidence type="ECO:0000256" key="1">
    <source>
        <dbReference type="ARBA" id="ARBA00004442"/>
    </source>
</evidence>
<evidence type="ECO:0000256" key="4">
    <source>
        <dbReference type="PROSITE-ProRule" id="PRU00473"/>
    </source>
</evidence>
<sequence length="246" mass="26459">MEYLMKRLFLASLLSAAVLVVTGCTAGSGPTYNAYSVDWRNGARIYRAECHGLFEGASTCMDVARRICGDKPVQVIDRIDVVRTADDQRSDPRVLHFKCGEAPSNKAPAETGAVAPQTATLENFSLESDALFPFGKSSPESMLPAAKARLDEIAARIRQHEHVSAVTVVGHTDRLGPESINGPLSLARANTVRDYLVAHGLDGSIIHAKGVGSSEPRTHCAEGDARALIACLQQDRYVSITVEGRK</sequence>
<organism evidence="7 8">
    <name type="scientific">Paraburkholderia phenoliruptrix BR3459a</name>
    <dbReference type="NCBI Taxonomy" id="1229205"/>
    <lineage>
        <taxon>Bacteria</taxon>
        <taxon>Pseudomonadati</taxon>
        <taxon>Pseudomonadota</taxon>
        <taxon>Betaproteobacteria</taxon>
        <taxon>Burkholderiales</taxon>
        <taxon>Burkholderiaceae</taxon>
        <taxon>Paraburkholderia</taxon>
    </lineage>
</organism>